<feature type="region of interest" description="Disordered" evidence="1">
    <location>
        <begin position="291"/>
        <end position="393"/>
    </location>
</feature>
<dbReference type="Pfam" id="PF13646">
    <property type="entry name" value="HEAT_2"/>
    <property type="match status" value="2"/>
</dbReference>
<dbReference type="Gene3D" id="1.25.10.10">
    <property type="entry name" value="Leucine-rich Repeat Variant"/>
    <property type="match status" value="1"/>
</dbReference>
<feature type="compositionally biased region" description="Basic and acidic residues" evidence="1">
    <location>
        <begin position="538"/>
        <end position="548"/>
    </location>
</feature>
<protein>
    <submittedName>
        <fullName evidence="2">Uncharacterized protein</fullName>
    </submittedName>
</protein>
<name>A0ABD0L1X1_9CAEN</name>
<sequence>TLVHSMVGEHLNSSSWRHRVIACKILPALYGSINKDLTQKLTHLMWHDWHREVRRAAAQCLGKTSHGRDVHDDIRRAIMYGSERIRLEAISRLGQLGIMTAKLLPAFLECFDDPFVSIRSECCITCSNLCIQEEQVVKKLIHLATFDPIWKVKALAIQALGKVGVVNDAIKECLLWAMRYEEKAGVRAEACHALVNLDILDEDVIECLQDRLLVESSQVVRDEMIEALQAVGVNASEDLDTVAQIKMEVRKLCNRNVIASQIVLNEVDDLRQENLQNMIFISEAEAREREEQRKVGNIQRIRDMVSSISGPEMPEPKEESEESSTAEAVSREGTLFTPSADKELEAILGRAEETSEPSGESSSKSRPFSGETETSGTYSSPGRSSHVSKRSMPEEYIQEVDRQLESEGLGALPNMTLTPLSRSRLGISPSTSVQDLKATSQISIQLSGRHTAVSRETLLEREKLDEQVSNTYLGLSARYNDMVNEITKIDCGLSLARHSQMSSGQSRYLGVPGDFVPQPPGSTTPSKKTTQSIASTSDESKDDKRVNPDSKTPSTEGEAEIEAPKEKKREGLEGKVAFILAVPVSESQMNKLDNNDSVVSDSQDNKSANNNSLMYTSDEDKGEEDTQSAHYSTDYPSLLDDVAPSYIDGSVLDNDAAASTFAESTTYQGGQASEYENSGPSDIENESTLD</sequence>
<organism evidence="2 3">
    <name type="scientific">Batillaria attramentaria</name>
    <dbReference type="NCBI Taxonomy" id="370345"/>
    <lineage>
        <taxon>Eukaryota</taxon>
        <taxon>Metazoa</taxon>
        <taxon>Spiralia</taxon>
        <taxon>Lophotrochozoa</taxon>
        <taxon>Mollusca</taxon>
        <taxon>Gastropoda</taxon>
        <taxon>Caenogastropoda</taxon>
        <taxon>Sorbeoconcha</taxon>
        <taxon>Cerithioidea</taxon>
        <taxon>Batillariidae</taxon>
        <taxon>Batillaria</taxon>
    </lineage>
</organism>
<feature type="compositionally biased region" description="Low complexity" evidence="1">
    <location>
        <begin position="590"/>
        <end position="607"/>
    </location>
</feature>
<dbReference type="AlphaFoldDB" id="A0ABD0L1X1"/>
<feature type="non-terminal residue" evidence="2">
    <location>
        <position position="1"/>
    </location>
</feature>
<dbReference type="InterPro" id="IPR011989">
    <property type="entry name" value="ARM-like"/>
</dbReference>
<evidence type="ECO:0000256" key="1">
    <source>
        <dbReference type="SAM" id="MobiDB-lite"/>
    </source>
</evidence>
<dbReference type="SUPFAM" id="SSF48371">
    <property type="entry name" value="ARM repeat"/>
    <property type="match status" value="1"/>
</dbReference>
<feature type="compositionally biased region" description="Polar residues" evidence="1">
    <location>
        <begin position="662"/>
        <end position="682"/>
    </location>
</feature>
<feature type="region of interest" description="Disordered" evidence="1">
    <location>
        <begin position="662"/>
        <end position="690"/>
    </location>
</feature>
<dbReference type="Proteomes" id="UP001519460">
    <property type="component" value="Unassembled WGS sequence"/>
</dbReference>
<feature type="compositionally biased region" description="Low complexity" evidence="1">
    <location>
        <begin position="356"/>
        <end position="380"/>
    </location>
</feature>
<feature type="region of interest" description="Disordered" evidence="1">
    <location>
        <begin position="504"/>
        <end position="649"/>
    </location>
</feature>
<feature type="compositionally biased region" description="Basic and acidic residues" evidence="1">
    <location>
        <begin position="340"/>
        <end position="353"/>
    </location>
</feature>
<evidence type="ECO:0000313" key="2">
    <source>
        <dbReference type="EMBL" id="KAK7493218.1"/>
    </source>
</evidence>
<gene>
    <name evidence="2" type="ORF">BaRGS_00015555</name>
</gene>
<dbReference type="PANTHER" id="PTHR12697:SF20">
    <property type="entry name" value="HEAT REPEAT-CONTAINING PROTEIN 4"/>
    <property type="match status" value="1"/>
</dbReference>
<feature type="compositionally biased region" description="Basic and acidic residues" evidence="1">
    <location>
        <begin position="562"/>
        <end position="573"/>
    </location>
</feature>
<accession>A0ABD0L1X1</accession>
<dbReference type="InterPro" id="IPR016024">
    <property type="entry name" value="ARM-type_fold"/>
</dbReference>
<dbReference type="PANTHER" id="PTHR12697">
    <property type="entry name" value="PBS LYASE HEAT-LIKE PROTEIN"/>
    <property type="match status" value="1"/>
</dbReference>
<keyword evidence="3" id="KW-1185">Reference proteome</keyword>
<evidence type="ECO:0000313" key="3">
    <source>
        <dbReference type="Proteomes" id="UP001519460"/>
    </source>
</evidence>
<dbReference type="EMBL" id="JACVVK020000095">
    <property type="protein sequence ID" value="KAK7493218.1"/>
    <property type="molecule type" value="Genomic_DNA"/>
</dbReference>
<reference evidence="2 3" key="1">
    <citation type="journal article" date="2023" name="Sci. Data">
        <title>Genome assembly of the Korean intertidal mud-creeper Batillaria attramentaria.</title>
        <authorList>
            <person name="Patra A.K."/>
            <person name="Ho P.T."/>
            <person name="Jun S."/>
            <person name="Lee S.J."/>
            <person name="Kim Y."/>
            <person name="Won Y.J."/>
        </authorList>
    </citation>
    <scope>NUCLEOTIDE SEQUENCE [LARGE SCALE GENOMIC DNA]</scope>
    <source>
        <strain evidence="2">Wonlab-2016</strain>
    </source>
</reference>
<proteinExistence type="predicted"/>
<feature type="compositionally biased region" description="Low complexity" evidence="1">
    <location>
        <begin position="523"/>
        <end position="532"/>
    </location>
</feature>
<comment type="caution">
    <text evidence="2">The sequence shown here is derived from an EMBL/GenBank/DDBJ whole genome shotgun (WGS) entry which is preliminary data.</text>
</comment>